<feature type="chain" id="PRO_5041990766" description="SnoaL-like domain-containing protein" evidence="1">
    <location>
        <begin position="20"/>
        <end position="160"/>
    </location>
</feature>
<dbReference type="AlphaFoldDB" id="A0AAD6SZT1"/>
<dbReference type="InterPro" id="IPR032710">
    <property type="entry name" value="NTF2-like_dom_sf"/>
</dbReference>
<evidence type="ECO:0008006" key="4">
    <source>
        <dbReference type="Google" id="ProtNLM"/>
    </source>
</evidence>
<gene>
    <name evidence="2" type="ORF">C8F04DRAFT_1181055</name>
</gene>
<accession>A0AAD6SZT1</accession>
<organism evidence="2 3">
    <name type="scientific">Mycena alexandri</name>
    <dbReference type="NCBI Taxonomy" id="1745969"/>
    <lineage>
        <taxon>Eukaryota</taxon>
        <taxon>Fungi</taxon>
        <taxon>Dikarya</taxon>
        <taxon>Basidiomycota</taxon>
        <taxon>Agaricomycotina</taxon>
        <taxon>Agaricomycetes</taxon>
        <taxon>Agaricomycetidae</taxon>
        <taxon>Agaricales</taxon>
        <taxon>Marasmiineae</taxon>
        <taxon>Mycenaceae</taxon>
        <taxon>Mycena</taxon>
    </lineage>
</organism>
<feature type="signal peptide" evidence="1">
    <location>
        <begin position="1"/>
        <end position="19"/>
    </location>
</feature>
<proteinExistence type="predicted"/>
<protein>
    <recommendedName>
        <fullName evidence="4">SnoaL-like domain-containing protein</fullName>
    </recommendedName>
</protein>
<keyword evidence="3" id="KW-1185">Reference proteome</keyword>
<reference evidence="2" key="1">
    <citation type="submission" date="2023-03" db="EMBL/GenBank/DDBJ databases">
        <title>Massive genome expansion in bonnet fungi (Mycena s.s.) driven by repeated elements and novel gene families across ecological guilds.</title>
        <authorList>
            <consortium name="Lawrence Berkeley National Laboratory"/>
            <person name="Harder C.B."/>
            <person name="Miyauchi S."/>
            <person name="Viragh M."/>
            <person name="Kuo A."/>
            <person name="Thoen E."/>
            <person name="Andreopoulos B."/>
            <person name="Lu D."/>
            <person name="Skrede I."/>
            <person name="Drula E."/>
            <person name="Henrissat B."/>
            <person name="Morin E."/>
            <person name="Kohler A."/>
            <person name="Barry K."/>
            <person name="LaButti K."/>
            <person name="Morin E."/>
            <person name="Salamov A."/>
            <person name="Lipzen A."/>
            <person name="Mereny Z."/>
            <person name="Hegedus B."/>
            <person name="Baldrian P."/>
            <person name="Stursova M."/>
            <person name="Weitz H."/>
            <person name="Taylor A."/>
            <person name="Grigoriev I.V."/>
            <person name="Nagy L.G."/>
            <person name="Martin F."/>
            <person name="Kauserud H."/>
        </authorList>
    </citation>
    <scope>NUCLEOTIDE SEQUENCE</scope>
    <source>
        <strain evidence="2">CBHHK200</strain>
    </source>
</reference>
<dbReference type="Gene3D" id="3.10.450.50">
    <property type="match status" value="1"/>
</dbReference>
<dbReference type="SUPFAM" id="SSF54427">
    <property type="entry name" value="NTF2-like"/>
    <property type="match status" value="1"/>
</dbReference>
<evidence type="ECO:0000313" key="3">
    <source>
        <dbReference type="Proteomes" id="UP001218188"/>
    </source>
</evidence>
<evidence type="ECO:0000313" key="2">
    <source>
        <dbReference type="EMBL" id="KAJ7036704.1"/>
    </source>
</evidence>
<sequence length="160" mass="17567">MPTSSILLSALALFGPAFCKPTAAPNTPLITCTPRPASPREQQAEFEKYADLLYVKRTPRPAYAYFTANDTQHNPYVLDGAAASFALVNPIYINHTNGVEMLHQGFQAPIGWVHWRLDGGGYPAPTAVVDVYRFEGACIVEHWDIVQTLPADAINPHALF</sequence>
<name>A0AAD6SZT1_9AGAR</name>
<evidence type="ECO:0000256" key="1">
    <source>
        <dbReference type="SAM" id="SignalP"/>
    </source>
</evidence>
<keyword evidence="1" id="KW-0732">Signal</keyword>
<dbReference type="EMBL" id="JARJCM010000041">
    <property type="protein sequence ID" value="KAJ7036704.1"/>
    <property type="molecule type" value="Genomic_DNA"/>
</dbReference>
<dbReference type="Proteomes" id="UP001218188">
    <property type="component" value="Unassembled WGS sequence"/>
</dbReference>
<comment type="caution">
    <text evidence="2">The sequence shown here is derived from an EMBL/GenBank/DDBJ whole genome shotgun (WGS) entry which is preliminary data.</text>
</comment>